<accession>A0A9P9WWP7</accession>
<dbReference type="AlphaFoldDB" id="A0A9P9WWP7"/>
<evidence type="ECO:0000256" key="2">
    <source>
        <dbReference type="SAM" id="MobiDB-lite"/>
    </source>
</evidence>
<dbReference type="GO" id="GO:0005634">
    <property type="term" value="C:nucleus"/>
    <property type="evidence" value="ECO:0007669"/>
    <property type="project" value="TreeGrafter"/>
</dbReference>
<reference evidence="3" key="1">
    <citation type="submission" date="2021-03" db="EMBL/GenBank/DDBJ databases">
        <title>Revisited historic fungal species revealed as producer of novel bioactive compounds through whole genome sequencing and comparative genomics.</title>
        <authorList>
            <person name="Vignolle G.A."/>
            <person name="Hochenegger N."/>
            <person name="Mach R.L."/>
            <person name="Mach-Aigner A.R."/>
            <person name="Javad Rahimi M."/>
            <person name="Salim K.A."/>
            <person name="Chan C.M."/>
            <person name="Lim L.B.L."/>
            <person name="Cai F."/>
            <person name="Druzhinina I.S."/>
            <person name="U'Ren J.M."/>
            <person name="Derntl C."/>
        </authorList>
    </citation>
    <scope>NUCLEOTIDE SEQUENCE</scope>
    <source>
        <strain evidence="3">TUCIM 5799</strain>
    </source>
</reference>
<feature type="compositionally biased region" description="Basic and acidic residues" evidence="2">
    <location>
        <begin position="351"/>
        <end position="387"/>
    </location>
</feature>
<keyword evidence="4" id="KW-1185">Reference proteome</keyword>
<organism evidence="3 4">
    <name type="scientific">Neoarthrinium moseri</name>
    <dbReference type="NCBI Taxonomy" id="1658444"/>
    <lineage>
        <taxon>Eukaryota</taxon>
        <taxon>Fungi</taxon>
        <taxon>Dikarya</taxon>
        <taxon>Ascomycota</taxon>
        <taxon>Pezizomycotina</taxon>
        <taxon>Sordariomycetes</taxon>
        <taxon>Xylariomycetidae</taxon>
        <taxon>Amphisphaeriales</taxon>
        <taxon>Apiosporaceae</taxon>
        <taxon>Neoarthrinium</taxon>
    </lineage>
</organism>
<feature type="region of interest" description="Disordered" evidence="2">
    <location>
        <begin position="346"/>
        <end position="387"/>
    </location>
</feature>
<feature type="compositionally biased region" description="Low complexity" evidence="2">
    <location>
        <begin position="37"/>
        <end position="52"/>
    </location>
</feature>
<dbReference type="Pfam" id="PF13300">
    <property type="entry name" value="DUF4078"/>
    <property type="match status" value="1"/>
</dbReference>
<feature type="compositionally biased region" description="Acidic residues" evidence="2">
    <location>
        <begin position="161"/>
        <end position="170"/>
    </location>
</feature>
<dbReference type="PANTHER" id="PTHR15885:SF1">
    <property type="entry name" value="COILED-COIL DOMAIN-CONTAINING PROTEIN 174"/>
    <property type="match status" value="1"/>
</dbReference>
<protein>
    <submittedName>
        <fullName evidence="3">Uncharacterized protein</fullName>
    </submittedName>
</protein>
<comment type="caution">
    <text evidence="3">The sequence shown here is derived from an EMBL/GenBank/DDBJ whole genome shotgun (WGS) entry which is preliminary data.</text>
</comment>
<dbReference type="EMBL" id="JAFIMR010000002">
    <property type="protein sequence ID" value="KAI1880664.1"/>
    <property type="molecule type" value="Genomic_DNA"/>
</dbReference>
<dbReference type="Proteomes" id="UP000829685">
    <property type="component" value="Unassembled WGS sequence"/>
</dbReference>
<feature type="region of interest" description="Disordered" evidence="2">
    <location>
        <begin position="137"/>
        <end position="212"/>
    </location>
</feature>
<dbReference type="PANTHER" id="PTHR15885">
    <property type="entry name" value="COILED-COIL DOMAIN-CONTAINING PROTEIN 174"/>
    <property type="match status" value="1"/>
</dbReference>
<keyword evidence="1" id="KW-0175">Coiled coil</keyword>
<sequence>MPQDPNLYGQRPAKKQRKEIPLSSSLAFTSQLTSLLAAPSSSASASTATASSGRARPSKNKDDIFSVKAKRKPGAPQAKADDGSRLFVRDVRGTEEDKKDFERAKRRMEEKARLYAAMKRGDYVPKDGEAGPLVDFDAKWAAAHPEADGGPGGDSSSGADNDSDDDDEGGNEIIEYKDEFGRTRRGTRADVARLHRRQQRRELGAEELDAMSARPRAPEKLIYGDAIQSHAFNPEDATWDKMQALAAKRDRSPTPPEATHYDGHHEIRTKGVGFYHFSRDAAERDAAMRGLEAERQNTEQVRRRREHDRDARRREIEDRRRAIAEKRSKRMADDFLEDLGLELAAGAAAGKPEEQAAKEAQDGDLAGEPKDQTTKAAQDEDRKTGSS</sequence>
<feature type="compositionally biased region" description="Basic and acidic residues" evidence="2">
    <location>
        <begin position="174"/>
        <end position="193"/>
    </location>
</feature>
<feature type="compositionally biased region" description="Basic and acidic residues" evidence="2">
    <location>
        <begin position="79"/>
        <end position="105"/>
    </location>
</feature>
<gene>
    <name evidence="3" type="ORF">JX265_000904</name>
</gene>
<feature type="region of interest" description="Disordered" evidence="2">
    <location>
        <begin position="286"/>
        <end position="332"/>
    </location>
</feature>
<dbReference type="InterPro" id="IPR025066">
    <property type="entry name" value="CCDC174-like"/>
</dbReference>
<evidence type="ECO:0000313" key="3">
    <source>
        <dbReference type="EMBL" id="KAI1880664.1"/>
    </source>
</evidence>
<evidence type="ECO:0000313" key="4">
    <source>
        <dbReference type="Proteomes" id="UP000829685"/>
    </source>
</evidence>
<proteinExistence type="predicted"/>
<feature type="region of interest" description="Disordered" evidence="2">
    <location>
        <begin position="246"/>
        <end position="265"/>
    </location>
</feature>
<feature type="region of interest" description="Disordered" evidence="2">
    <location>
        <begin position="1"/>
        <end position="22"/>
    </location>
</feature>
<feature type="region of interest" description="Disordered" evidence="2">
    <location>
        <begin position="37"/>
        <end position="105"/>
    </location>
</feature>
<evidence type="ECO:0000256" key="1">
    <source>
        <dbReference type="ARBA" id="ARBA00023054"/>
    </source>
</evidence>
<name>A0A9P9WWP7_9PEZI</name>